<evidence type="ECO:0000256" key="6">
    <source>
        <dbReference type="ARBA" id="ARBA00022918"/>
    </source>
</evidence>
<dbReference type="AlphaFoldDB" id="A0AA39VVN8"/>
<keyword evidence="1" id="KW-0808">Transferase</keyword>
<name>A0AA39VVN8_ACESA</name>
<dbReference type="PANTHER" id="PTHR48475">
    <property type="entry name" value="RIBONUCLEASE H"/>
    <property type="match status" value="1"/>
</dbReference>
<dbReference type="Proteomes" id="UP001168877">
    <property type="component" value="Unassembled WGS sequence"/>
</dbReference>
<keyword evidence="9" id="KW-1185">Reference proteome</keyword>
<dbReference type="GO" id="GO:0016787">
    <property type="term" value="F:hydrolase activity"/>
    <property type="evidence" value="ECO:0007669"/>
    <property type="project" value="UniProtKB-KW"/>
</dbReference>
<sequence length="261" mass="29199">MPTADSIAVDSIPSFKPEPERAYSRTVTRVINGGFALKSSFSSFKAKSSSASNQSPIVWYPFSLSARNRPHRIVRMRPQNSVFVVAEVSVDSSARCPSTLSALSVEIPSEESELPTAEGREVLNPVCERWPNQPKEEVEGEASNVDSSRQPLLFSEGSRGKQVMGWAAKARGEKSGQTSIGRKRYSSLEKACLSLVWATQRLRHYMLAYQVWLLSRMDPLKYLFEKPALSGRTARWQLLLSEFDITYVTQKSFKARAPPAY</sequence>
<gene>
    <name evidence="8" type="ORF">LWI29_010064</name>
</gene>
<proteinExistence type="predicted"/>
<evidence type="ECO:0000256" key="3">
    <source>
        <dbReference type="ARBA" id="ARBA00022722"/>
    </source>
</evidence>
<dbReference type="EMBL" id="JAUESC010000028">
    <property type="protein sequence ID" value="KAK0594537.1"/>
    <property type="molecule type" value="Genomic_DNA"/>
</dbReference>
<keyword evidence="2" id="KW-0548">Nucleotidyltransferase</keyword>
<evidence type="ECO:0000256" key="5">
    <source>
        <dbReference type="ARBA" id="ARBA00022801"/>
    </source>
</evidence>
<dbReference type="PANTHER" id="PTHR48475:SF1">
    <property type="entry name" value="RNASE H TYPE-1 DOMAIN-CONTAINING PROTEIN"/>
    <property type="match status" value="1"/>
</dbReference>
<reference evidence="8" key="1">
    <citation type="journal article" date="2022" name="Plant J.">
        <title>Strategies of tolerance reflected in two North American maple genomes.</title>
        <authorList>
            <person name="McEvoy S.L."/>
            <person name="Sezen U.U."/>
            <person name="Trouern-Trend A."/>
            <person name="McMahon S.M."/>
            <person name="Schaberg P.G."/>
            <person name="Yang J."/>
            <person name="Wegrzyn J.L."/>
            <person name="Swenson N.G."/>
        </authorList>
    </citation>
    <scope>NUCLEOTIDE SEQUENCE</scope>
    <source>
        <strain evidence="8">NS2018</strain>
    </source>
</reference>
<evidence type="ECO:0000256" key="1">
    <source>
        <dbReference type="ARBA" id="ARBA00022679"/>
    </source>
</evidence>
<dbReference type="Pfam" id="PF17917">
    <property type="entry name" value="RT_RNaseH"/>
    <property type="match status" value="1"/>
</dbReference>
<evidence type="ECO:0000313" key="9">
    <source>
        <dbReference type="Proteomes" id="UP001168877"/>
    </source>
</evidence>
<keyword evidence="3" id="KW-0540">Nuclease</keyword>
<evidence type="ECO:0000313" key="8">
    <source>
        <dbReference type="EMBL" id="KAK0594537.1"/>
    </source>
</evidence>
<dbReference type="GO" id="GO:0003964">
    <property type="term" value="F:RNA-directed DNA polymerase activity"/>
    <property type="evidence" value="ECO:0007669"/>
    <property type="project" value="UniProtKB-KW"/>
</dbReference>
<organism evidence="8 9">
    <name type="scientific">Acer saccharum</name>
    <name type="common">Sugar maple</name>
    <dbReference type="NCBI Taxonomy" id="4024"/>
    <lineage>
        <taxon>Eukaryota</taxon>
        <taxon>Viridiplantae</taxon>
        <taxon>Streptophyta</taxon>
        <taxon>Embryophyta</taxon>
        <taxon>Tracheophyta</taxon>
        <taxon>Spermatophyta</taxon>
        <taxon>Magnoliopsida</taxon>
        <taxon>eudicotyledons</taxon>
        <taxon>Gunneridae</taxon>
        <taxon>Pentapetalae</taxon>
        <taxon>rosids</taxon>
        <taxon>malvids</taxon>
        <taxon>Sapindales</taxon>
        <taxon>Sapindaceae</taxon>
        <taxon>Hippocastanoideae</taxon>
        <taxon>Acereae</taxon>
        <taxon>Acer</taxon>
    </lineage>
</organism>
<accession>A0AA39VVN8</accession>
<keyword evidence="6" id="KW-0695">RNA-directed DNA polymerase</keyword>
<dbReference type="GO" id="GO:0004519">
    <property type="term" value="F:endonuclease activity"/>
    <property type="evidence" value="ECO:0007669"/>
    <property type="project" value="UniProtKB-KW"/>
</dbReference>
<comment type="caution">
    <text evidence="8">The sequence shown here is derived from an EMBL/GenBank/DDBJ whole genome shotgun (WGS) entry which is preliminary data.</text>
</comment>
<protein>
    <recommendedName>
        <fullName evidence="7">Reverse transcriptase RNase H-like domain-containing protein</fullName>
    </recommendedName>
</protein>
<keyword evidence="5" id="KW-0378">Hydrolase</keyword>
<dbReference type="InterPro" id="IPR043502">
    <property type="entry name" value="DNA/RNA_pol_sf"/>
</dbReference>
<dbReference type="SUPFAM" id="SSF56672">
    <property type="entry name" value="DNA/RNA polymerases"/>
    <property type="match status" value="1"/>
</dbReference>
<dbReference type="InterPro" id="IPR041373">
    <property type="entry name" value="RT_RNaseH"/>
</dbReference>
<evidence type="ECO:0000256" key="4">
    <source>
        <dbReference type="ARBA" id="ARBA00022759"/>
    </source>
</evidence>
<reference evidence="8" key="2">
    <citation type="submission" date="2023-06" db="EMBL/GenBank/DDBJ databases">
        <authorList>
            <person name="Swenson N.G."/>
            <person name="Wegrzyn J.L."/>
            <person name="Mcevoy S.L."/>
        </authorList>
    </citation>
    <scope>NUCLEOTIDE SEQUENCE</scope>
    <source>
        <strain evidence="8">NS2018</strain>
        <tissue evidence="8">Leaf</tissue>
    </source>
</reference>
<evidence type="ECO:0000259" key="7">
    <source>
        <dbReference type="Pfam" id="PF17917"/>
    </source>
</evidence>
<keyword evidence="4" id="KW-0255">Endonuclease</keyword>
<feature type="domain" description="Reverse transcriptase RNase H-like" evidence="7">
    <location>
        <begin position="179"/>
        <end position="243"/>
    </location>
</feature>
<evidence type="ECO:0000256" key="2">
    <source>
        <dbReference type="ARBA" id="ARBA00022695"/>
    </source>
</evidence>